<protein>
    <submittedName>
        <fullName evidence="2">Uncharacterized protein</fullName>
    </submittedName>
</protein>
<organism evidence="2 3">
    <name type="scientific">Rubrobacter tropicus</name>
    <dbReference type="NCBI Taxonomy" id="2653851"/>
    <lineage>
        <taxon>Bacteria</taxon>
        <taxon>Bacillati</taxon>
        <taxon>Actinomycetota</taxon>
        <taxon>Rubrobacteria</taxon>
        <taxon>Rubrobacterales</taxon>
        <taxon>Rubrobacteraceae</taxon>
        <taxon>Rubrobacter</taxon>
    </lineage>
</organism>
<accession>A0A6G8QBB0</accession>
<keyword evidence="1" id="KW-0812">Transmembrane</keyword>
<proteinExistence type="predicted"/>
<dbReference type="RefSeq" id="WP_166177353.1">
    <property type="nucleotide sequence ID" value="NZ_CP045119.1"/>
</dbReference>
<sequence length="77" mass="8556">MASLLLTLISWYATNRSHLTGPDLDERAVRQGRVQGLAVPAVFLLSIAVSFFSVAAAMYSWLLLLVVGPLLRRIWSR</sequence>
<dbReference type="KEGG" id="rub:GBA63_14835"/>
<keyword evidence="1" id="KW-1133">Transmembrane helix</keyword>
<evidence type="ECO:0000313" key="3">
    <source>
        <dbReference type="Proteomes" id="UP000501452"/>
    </source>
</evidence>
<keyword evidence="1" id="KW-0472">Membrane</keyword>
<evidence type="ECO:0000313" key="2">
    <source>
        <dbReference type="EMBL" id="QIN83766.1"/>
    </source>
</evidence>
<keyword evidence="3" id="KW-1185">Reference proteome</keyword>
<dbReference type="Proteomes" id="UP000501452">
    <property type="component" value="Chromosome"/>
</dbReference>
<feature type="transmembrane region" description="Helical" evidence="1">
    <location>
        <begin position="43"/>
        <end position="71"/>
    </location>
</feature>
<gene>
    <name evidence="2" type="ORF">GBA63_14835</name>
</gene>
<dbReference type="EMBL" id="CP045119">
    <property type="protein sequence ID" value="QIN83766.1"/>
    <property type="molecule type" value="Genomic_DNA"/>
</dbReference>
<evidence type="ECO:0000256" key="1">
    <source>
        <dbReference type="SAM" id="Phobius"/>
    </source>
</evidence>
<dbReference type="AlphaFoldDB" id="A0A6G8QBB0"/>
<reference evidence="2 3" key="1">
    <citation type="submission" date="2019-10" db="EMBL/GenBank/DDBJ databases">
        <title>Rubrobacter sp nov SCSIO 52090 isolated from a deep-sea sediment in the South China Sea.</title>
        <authorList>
            <person name="Chen R.W."/>
        </authorList>
    </citation>
    <scope>NUCLEOTIDE SEQUENCE [LARGE SCALE GENOMIC DNA]</scope>
    <source>
        <strain evidence="2 3">SCSIO 52909</strain>
    </source>
</reference>
<name>A0A6G8QBB0_9ACTN</name>